<protein>
    <submittedName>
        <fullName evidence="2">Uncharacterized protein</fullName>
    </submittedName>
</protein>
<gene>
    <name evidence="2" type="ORF">KEM10_06405</name>
</gene>
<sequence>MSKKIYSALLILLISLPAITLSQEKEEIKYRPYFLIEDQVRPSMYFEYMEALKANIQFMADHSFKYPIYTFTDDEYNIYFSIPMGHNIAFVDSINKGFNMVYEQDKEGWDKMFKMYDNTYSRNKSFIIYWSKALSYSPEGMEQSDDNNYIEYMELFAIPGKMDDLKSIMKEWVELYKKNNIQTPFETYVGYLGTDLKIMILSRFKDQQDAAMQNAKIDKILEGSDELMNLYKKTLKVVEKVDNKIMRHLSKYSYTPE</sequence>
<dbReference type="EMBL" id="JAGUCO010000003">
    <property type="protein sequence ID" value="MBS2097906.1"/>
    <property type="molecule type" value="Genomic_DNA"/>
</dbReference>
<comment type="caution">
    <text evidence="2">The sequence shown here is derived from an EMBL/GenBank/DDBJ whole genome shotgun (WGS) entry which is preliminary data.</text>
</comment>
<keyword evidence="1" id="KW-0732">Signal</keyword>
<feature type="chain" id="PRO_5047369122" evidence="1">
    <location>
        <begin position="23"/>
        <end position="257"/>
    </location>
</feature>
<organism evidence="2 3">
    <name type="scientific">Carboxylicivirga linearis</name>
    <dbReference type="NCBI Taxonomy" id="1628157"/>
    <lineage>
        <taxon>Bacteria</taxon>
        <taxon>Pseudomonadati</taxon>
        <taxon>Bacteroidota</taxon>
        <taxon>Bacteroidia</taxon>
        <taxon>Marinilabiliales</taxon>
        <taxon>Marinilabiliaceae</taxon>
        <taxon>Carboxylicivirga</taxon>
    </lineage>
</organism>
<keyword evidence="3" id="KW-1185">Reference proteome</keyword>
<evidence type="ECO:0000256" key="1">
    <source>
        <dbReference type="SAM" id="SignalP"/>
    </source>
</evidence>
<evidence type="ECO:0000313" key="2">
    <source>
        <dbReference type="EMBL" id="MBS2097906.1"/>
    </source>
</evidence>
<evidence type="ECO:0000313" key="3">
    <source>
        <dbReference type="Proteomes" id="UP000708576"/>
    </source>
</evidence>
<accession>A0ABS5JTW4</accession>
<name>A0ABS5JTW4_9BACT</name>
<proteinExistence type="predicted"/>
<reference evidence="2 3" key="1">
    <citation type="journal article" date="2015" name="Int. J. Syst. Evol. Microbiol.">
        <title>Carboxylicivirga linearis sp. nov., isolated from a sea cucumber culture pond.</title>
        <authorList>
            <person name="Wang F.Q."/>
            <person name="Zhou Y.X."/>
            <person name="Lin X.Z."/>
            <person name="Chen G.J."/>
            <person name="Du Z.J."/>
        </authorList>
    </citation>
    <scope>NUCLEOTIDE SEQUENCE [LARGE SCALE GENOMIC DNA]</scope>
    <source>
        <strain evidence="2 3">FB218</strain>
    </source>
</reference>
<dbReference type="Proteomes" id="UP000708576">
    <property type="component" value="Unassembled WGS sequence"/>
</dbReference>
<dbReference type="RefSeq" id="WP_212215000.1">
    <property type="nucleotide sequence ID" value="NZ_JAGUCO010000003.1"/>
</dbReference>
<feature type="signal peptide" evidence="1">
    <location>
        <begin position="1"/>
        <end position="22"/>
    </location>
</feature>